<dbReference type="Proteomes" id="UP000800039">
    <property type="component" value="Unassembled WGS sequence"/>
</dbReference>
<evidence type="ECO:0000313" key="4">
    <source>
        <dbReference type="Proteomes" id="UP000800039"/>
    </source>
</evidence>
<dbReference type="OrthoDB" id="37659at2759"/>
<dbReference type="PANTHER" id="PTHR43669:SF15">
    <property type="entry name" value="OXIDOREDUCTASE, SHORT-CHAIN DEHYDROGENASE_REDUCTASE FAMILY (AFU_ORTHOLOGUE AFUA_1G01330)"/>
    <property type="match status" value="1"/>
</dbReference>
<evidence type="ECO:0000256" key="1">
    <source>
        <dbReference type="ARBA" id="ARBA00006484"/>
    </source>
</evidence>
<keyword evidence="2" id="KW-0560">Oxidoreductase</keyword>
<comment type="similarity">
    <text evidence="1">Belongs to the short-chain dehydrogenases/reductases (SDR) family.</text>
</comment>
<evidence type="ECO:0000313" key="3">
    <source>
        <dbReference type="EMBL" id="KAF1845688.1"/>
    </source>
</evidence>
<dbReference type="PRINTS" id="PR00081">
    <property type="entry name" value="GDHRDH"/>
</dbReference>
<proteinExistence type="inferred from homology"/>
<dbReference type="GeneID" id="63848286"/>
<accession>A0A9P4GGJ2</accession>
<gene>
    <name evidence="3" type="ORF">K460DRAFT_338141</name>
</gene>
<dbReference type="SUPFAM" id="SSF51735">
    <property type="entry name" value="NAD(P)-binding Rossmann-fold domains"/>
    <property type="match status" value="1"/>
</dbReference>
<dbReference type="AlphaFoldDB" id="A0A9P4GGJ2"/>
<dbReference type="GO" id="GO:0016491">
    <property type="term" value="F:oxidoreductase activity"/>
    <property type="evidence" value="ECO:0007669"/>
    <property type="project" value="UniProtKB-KW"/>
</dbReference>
<dbReference type="RefSeq" id="XP_040788251.1">
    <property type="nucleotide sequence ID" value="XM_040931034.1"/>
</dbReference>
<evidence type="ECO:0000256" key="2">
    <source>
        <dbReference type="ARBA" id="ARBA00023002"/>
    </source>
</evidence>
<sequence>MSFPFKHVLLIGATAGIGQAMAHRFISEGVKVTAVGRRQERLDQFIAQHGSDKASGLVFDIANLDGIPDFVETVAQAHPSIDCVFLNAGTQSCADFSKPDTVDLNVFHREITINFTSFVTLVHAFLPHLLKHPEPASLVFTGTQVTLIPAFVMPAYCSSKAALESFILCLREQMRDTNVKVMHISPGPVRTELHDNAMGKDTGSKFGMALTEFVDQAYTGLAEGKADIYPGTVGGSTKEQFLELVEKRDEAFARLSGLLRGMH</sequence>
<protein>
    <submittedName>
        <fullName evidence="3">Oxidoreductase</fullName>
    </submittedName>
</protein>
<comment type="caution">
    <text evidence="3">The sequence shown here is derived from an EMBL/GenBank/DDBJ whole genome shotgun (WGS) entry which is preliminary data.</text>
</comment>
<dbReference type="InterPro" id="IPR036291">
    <property type="entry name" value="NAD(P)-bd_dom_sf"/>
</dbReference>
<keyword evidence="4" id="KW-1185">Reference proteome</keyword>
<dbReference type="Gene3D" id="3.40.50.720">
    <property type="entry name" value="NAD(P)-binding Rossmann-like Domain"/>
    <property type="match status" value="1"/>
</dbReference>
<dbReference type="PANTHER" id="PTHR43669">
    <property type="entry name" value="5-KETO-D-GLUCONATE 5-REDUCTASE"/>
    <property type="match status" value="1"/>
</dbReference>
<name>A0A9P4GGJ2_9PLEO</name>
<dbReference type="Pfam" id="PF00106">
    <property type="entry name" value="adh_short"/>
    <property type="match status" value="1"/>
</dbReference>
<organism evidence="3 4">
    <name type="scientific">Cucurbitaria berberidis CBS 394.84</name>
    <dbReference type="NCBI Taxonomy" id="1168544"/>
    <lineage>
        <taxon>Eukaryota</taxon>
        <taxon>Fungi</taxon>
        <taxon>Dikarya</taxon>
        <taxon>Ascomycota</taxon>
        <taxon>Pezizomycotina</taxon>
        <taxon>Dothideomycetes</taxon>
        <taxon>Pleosporomycetidae</taxon>
        <taxon>Pleosporales</taxon>
        <taxon>Pleosporineae</taxon>
        <taxon>Cucurbitariaceae</taxon>
        <taxon>Cucurbitaria</taxon>
    </lineage>
</organism>
<dbReference type="EMBL" id="ML976616">
    <property type="protein sequence ID" value="KAF1845688.1"/>
    <property type="molecule type" value="Genomic_DNA"/>
</dbReference>
<dbReference type="InterPro" id="IPR002347">
    <property type="entry name" value="SDR_fam"/>
</dbReference>
<reference evidence="3" key="1">
    <citation type="submission" date="2020-01" db="EMBL/GenBank/DDBJ databases">
        <authorList>
            <consortium name="DOE Joint Genome Institute"/>
            <person name="Haridas S."/>
            <person name="Albert R."/>
            <person name="Binder M."/>
            <person name="Bloem J."/>
            <person name="Labutti K."/>
            <person name="Salamov A."/>
            <person name="Andreopoulos B."/>
            <person name="Baker S.E."/>
            <person name="Barry K."/>
            <person name="Bills G."/>
            <person name="Bluhm B.H."/>
            <person name="Cannon C."/>
            <person name="Castanera R."/>
            <person name="Culley D.E."/>
            <person name="Daum C."/>
            <person name="Ezra D."/>
            <person name="Gonzalez J.B."/>
            <person name="Henrissat B."/>
            <person name="Kuo A."/>
            <person name="Liang C."/>
            <person name="Lipzen A."/>
            <person name="Lutzoni F."/>
            <person name="Magnuson J."/>
            <person name="Mondo S."/>
            <person name="Nolan M."/>
            <person name="Ohm R."/>
            <person name="Pangilinan J."/>
            <person name="Park H.-J."/>
            <person name="Ramirez L."/>
            <person name="Alfaro M."/>
            <person name="Sun H."/>
            <person name="Tritt A."/>
            <person name="Yoshinaga Y."/>
            <person name="Zwiers L.-H."/>
            <person name="Turgeon B.G."/>
            <person name="Goodwin S.B."/>
            <person name="Spatafora J.W."/>
            <person name="Crous P.W."/>
            <person name="Grigoriev I.V."/>
        </authorList>
    </citation>
    <scope>NUCLEOTIDE SEQUENCE</scope>
    <source>
        <strain evidence="3">CBS 394.84</strain>
    </source>
</reference>